<reference evidence="4" key="1">
    <citation type="submission" date="2020-10" db="EMBL/GenBank/DDBJ databases">
        <title>Connecting structure to function with the recovery of over 1000 high-quality activated sludge metagenome-assembled genomes encoding full-length rRNA genes using long-read sequencing.</title>
        <authorList>
            <person name="Singleton C.M."/>
            <person name="Petriglieri F."/>
            <person name="Kristensen J.M."/>
            <person name="Kirkegaard R.H."/>
            <person name="Michaelsen T.Y."/>
            <person name="Andersen M.H."/>
            <person name="Karst S.M."/>
            <person name="Dueholm M.S."/>
            <person name="Nielsen P.H."/>
            <person name="Albertsen M."/>
        </authorList>
    </citation>
    <scope>NUCLEOTIDE SEQUENCE</scope>
    <source>
        <strain evidence="4">OdNE_18-Q3-R46-58_BAT3C.305</strain>
    </source>
</reference>
<evidence type="ECO:0000256" key="2">
    <source>
        <dbReference type="SAM" id="SignalP"/>
    </source>
</evidence>
<sequence length="167" mass="18376">MQHVFQLICLLAILSLAGCANTPEPVVPVSKPTPPAVAEPEAPSMRTETQVIASVRPENNVFFEQGSSDIDEAGKATLRLHAERLKANRKTRVTLVGHAESFGSRAMSIAIADMRVSMVYAQLRAYGVPPRQLLRANVGIEKNSKACQSPECRHLMRRVELRYAKGR</sequence>
<feature type="domain" description="OmpA-like" evidence="3">
    <location>
        <begin position="48"/>
        <end position="167"/>
    </location>
</feature>
<organism evidence="4 5">
    <name type="scientific">Candidatus Dechloromonas phosphorivorans</name>
    <dbReference type="NCBI Taxonomy" id="2899244"/>
    <lineage>
        <taxon>Bacteria</taxon>
        <taxon>Pseudomonadati</taxon>
        <taxon>Pseudomonadota</taxon>
        <taxon>Betaproteobacteria</taxon>
        <taxon>Rhodocyclales</taxon>
        <taxon>Azonexaceae</taxon>
        <taxon>Dechloromonas</taxon>
    </lineage>
</organism>
<proteinExistence type="predicted"/>
<dbReference type="Proteomes" id="UP000808146">
    <property type="component" value="Unassembled WGS sequence"/>
</dbReference>
<name>A0A9D7LM81_9RHOO</name>
<dbReference type="GO" id="GO:0016020">
    <property type="term" value="C:membrane"/>
    <property type="evidence" value="ECO:0007669"/>
    <property type="project" value="UniProtKB-UniRule"/>
</dbReference>
<dbReference type="EMBL" id="JADKBR010000011">
    <property type="protein sequence ID" value="MBK8890591.1"/>
    <property type="molecule type" value="Genomic_DNA"/>
</dbReference>
<protein>
    <submittedName>
        <fullName evidence="4">OmpA family protein</fullName>
    </submittedName>
</protein>
<keyword evidence="1" id="KW-0472">Membrane</keyword>
<dbReference type="SUPFAM" id="SSF103088">
    <property type="entry name" value="OmpA-like"/>
    <property type="match status" value="1"/>
</dbReference>
<evidence type="ECO:0000313" key="5">
    <source>
        <dbReference type="Proteomes" id="UP000808146"/>
    </source>
</evidence>
<dbReference type="InterPro" id="IPR006665">
    <property type="entry name" value="OmpA-like"/>
</dbReference>
<feature type="chain" id="PRO_5039236462" evidence="2">
    <location>
        <begin position="23"/>
        <end position="167"/>
    </location>
</feature>
<keyword evidence="2" id="KW-0732">Signal</keyword>
<comment type="caution">
    <text evidence="4">The sequence shown here is derived from an EMBL/GenBank/DDBJ whole genome shotgun (WGS) entry which is preliminary data.</text>
</comment>
<dbReference type="PROSITE" id="PS51123">
    <property type="entry name" value="OMPA_2"/>
    <property type="match status" value="1"/>
</dbReference>
<feature type="signal peptide" evidence="2">
    <location>
        <begin position="1"/>
        <end position="22"/>
    </location>
</feature>
<dbReference type="Gene3D" id="3.30.1330.60">
    <property type="entry name" value="OmpA-like domain"/>
    <property type="match status" value="1"/>
</dbReference>
<evidence type="ECO:0000256" key="1">
    <source>
        <dbReference type="PROSITE-ProRule" id="PRU00473"/>
    </source>
</evidence>
<gene>
    <name evidence="4" type="ORF">IPN75_09425</name>
</gene>
<dbReference type="Pfam" id="PF00691">
    <property type="entry name" value="OmpA"/>
    <property type="match status" value="1"/>
</dbReference>
<accession>A0A9D7LM81</accession>
<dbReference type="CDD" id="cd07185">
    <property type="entry name" value="OmpA_C-like"/>
    <property type="match status" value="1"/>
</dbReference>
<dbReference type="InterPro" id="IPR036737">
    <property type="entry name" value="OmpA-like_sf"/>
</dbReference>
<evidence type="ECO:0000259" key="3">
    <source>
        <dbReference type="PROSITE" id="PS51123"/>
    </source>
</evidence>
<evidence type="ECO:0000313" key="4">
    <source>
        <dbReference type="EMBL" id="MBK8890591.1"/>
    </source>
</evidence>
<dbReference type="AlphaFoldDB" id="A0A9D7LM81"/>